<comment type="caution">
    <text evidence="2">The sequence shown here is derived from an EMBL/GenBank/DDBJ whole genome shotgun (WGS) entry which is preliminary data.</text>
</comment>
<sequence length="139" mass="16164">MDWINELLRILNDNAGVTLILSALGFGFNEWVKTRNASKIDRLKFKAENIDIKALEKENELYLIFSNFCLSDDFSEENCIAIYEKIRGHIIDNDLFLREKLSKVGGKFADYIIEDVSKGLKDLHKEEALLKEFKKLYRA</sequence>
<proteinExistence type="predicted"/>
<dbReference type="RefSeq" id="WP_303301583.1">
    <property type="nucleotide sequence ID" value="NZ_BAABDA010000050.1"/>
</dbReference>
<dbReference type="Proteomes" id="UP001176806">
    <property type="component" value="Unassembled WGS sequence"/>
</dbReference>
<keyword evidence="1" id="KW-0472">Membrane</keyword>
<keyword evidence="3" id="KW-1185">Reference proteome</keyword>
<dbReference type="EMBL" id="JAUOEL010000003">
    <property type="protein sequence ID" value="MDO5974444.1"/>
    <property type="molecule type" value="Genomic_DNA"/>
</dbReference>
<organism evidence="2 3">
    <name type="scientific">Flavivirga jejuensis</name>
    <dbReference type="NCBI Taxonomy" id="870487"/>
    <lineage>
        <taxon>Bacteria</taxon>
        <taxon>Pseudomonadati</taxon>
        <taxon>Bacteroidota</taxon>
        <taxon>Flavobacteriia</taxon>
        <taxon>Flavobacteriales</taxon>
        <taxon>Flavobacteriaceae</taxon>
        <taxon>Flavivirga</taxon>
    </lineage>
</organism>
<feature type="transmembrane region" description="Helical" evidence="1">
    <location>
        <begin position="15"/>
        <end position="32"/>
    </location>
</feature>
<reference evidence="2" key="1">
    <citation type="submission" date="2023-07" db="EMBL/GenBank/DDBJ databases">
        <title>Two novel species in the genus Flavivirga.</title>
        <authorList>
            <person name="Kwon K."/>
        </authorList>
    </citation>
    <scope>NUCLEOTIDE SEQUENCE</scope>
    <source>
        <strain evidence="2">KACC 14158</strain>
    </source>
</reference>
<evidence type="ECO:0000313" key="2">
    <source>
        <dbReference type="EMBL" id="MDO5974444.1"/>
    </source>
</evidence>
<name>A0ABT8WMQ6_9FLAO</name>
<evidence type="ECO:0000313" key="3">
    <source>
        <dbReference type="Proteomes" id="UP001176806"/>
    </source>
</evidence>
<keyword evidence="1" id="KW-1133">Transmembrane helix</keyword>
<protein>
    <submittedName>
        <fullName evidence="2">Uncharacterized protein</fullName>
    </submittedName>
</protein>
<evidence type="ECO:0000256" key="1">
    <source>
        <dbReference type="SAM" id="Phobius"/>
    </source>
</evidence>
<gene>
    <name evidence="2" type="ORF">Q4Q40_09635</name>
</gene>
<keyword evidence="1" id="KW-0812">Transmembrane</keyword>
<accession>A0ABT8WMQ6</accession>